<evidence type="ECO:0000313" key="3">
    <source>
        <dbReference type="Proteomes" id="UP000028525"/>
    </source>
</evidence>
<feature type="transmembrane region" description="Helical" evidence="1">
    <location>
        <begin position="12"/>
        <end position="35"/>
    </location>
</feature>
<dbReference type="OrthoDB" id="5437800at2"/>
<dbReference type="InterPro" id="IPR051398">
    <property type="entry name" value="Polysacch_Deacetylase"/>
</dbReference>
<keyword evidence="1" id="KW-0472">Membrane</keyword>
<dbReference type="GO" id="GO:0005975">
    <property type="term" value="P:carbohydrate metabolic process"/>
    <property type="evidence" value="ECO:0007669"/>
    <property type="project" value="InterPro"/>
</dbReference>
<proteinExistence type="predicted"/>
<dbReference type="Gene3D" id="3.20.20.370">
    <property type="entry name" value="Glycoside hydrolase/deacetylase"/>
    <property type="match status" value="1"/>
</dbReference>
<dbReference type="InterPro" id="IPR011330">
    <property type="entry name" value="Glyco_hydro/deAcase_b/a-brl"/>
</dbReference>
<dbReference type="PANTHER" id="PTHR34216:SF7">
    <property type="entry name" value="POLY-BETA-1,6-N-ACETYL-D-GLUCOSAMINE N-DEACETYLASE"/>
    <property type="match status" value="1"/>
</dbReference>
<evidence type="ECO:0000313" key="2">
    <source>
        <dbReference type="EMBL" id="KEZ91869.1"/>
    </source>
</evidence>
<protein>
    <submittedName>
        <fullName evidence="2">Glycoside hydrolase</fullName>
    </submittedName>
</protein>
<dbReference type="PANTHER" id="PTHR34216">
    <property type="match status" value="1"/>
</dbReference>
<organism evidence="2 3">
    <name type="scientific">Lacrimispora celerecrescens</name>
    <dbReference type="NCBI Taxonomy" id="29354"/>
    <lineage>
        <taxon>Bacteria</taxon>
        <taxon>Bacillati</taxon>
        <taxon>Bacillota</taxon>
        <taxon>Clostridia</taxon>
        <taxon>Lachnospirales</taxon>
        <taxon>Lachnospiraceae</taxon>
        <taxon>Lacrimispora</taxon>
    </lineage>
</organism>
<accession>A0A084JSD5</accession>
<keyword evidence="1" id="KW-1133">Transmembrane helix</keyword>
<gene>
    <name evidence="2" type="ORF">IO98_01455</name>
</gene>
<keyword evidence="3" id="KW-1185">Reference proteome</keyword>
<dbReference type="Proteomes" id="UP000028525">
    <property type="component" value="Unassembled WGS sequence"/>
</dbReference>
<dbReference type="RefSeq" id="WP_038277308.1">
    <property type="nucleotide sequence ID" value="NZ_JPME01000002.1"/>
</dbReference>
<keyword evidence="2" id="KW-0378">Hydrolase</keyword>
<dbReference type="GO" id="GO:0016787">
    <property type="term" value="F:hydrolase activity"/>
    <property type="evidence" value="ECO:0007669"/>
    <property type="project" value="UniProtKB-KW"/>
</dbReference>
<dbReference type="AlphaFoldDB" id="A0A084JSD5"/>
<comment type="caution">
    <text evidence="2">The sequence shown here is derived from an EMBL/GenBank/DDBJ whole genome shotgun (WGS) entry which is preliminary data.</text>
</comment>
<evidence type="ECO:0000256" key="1">
    <source>
        <dbReference type="SAM" id="Phobius"/>
    </source>
</evidence>
<keyword evidence="1" id="KW-0812">Transmembrane</keyword>
<dbReference type="EMBL" id="JPME01000002">
    <property type="protein sequence ID" value="KEZ91869.1"/>
    <property type="molecule type" value="Genomic_DNA"/>
</dbReference>
<reference evidence="2 3" key="1">
    <citation type="submission" date="2014-07" db="EMBL/GenBank/DDBJ databases">
        <title>Draft genome of Clostridium celerecrescens 152B isolated from sediments associated with methane hydrate from Krishna Godavari basin.</title>
        <authorList>
            <person name="Honkalas V.S."/>
            <person name="Dabir A.P."/>
            <person name="Arora P."/>
            <person name="Dhakephalkar P.K."/>
        </authorList>
    </citation>
    <scope>NUCLEOTIDE SEQUENCE [LARGE SCALE GENOMIC DNA]</scope>
    <source>
        <strain evidence="2 3">152B</strain>
    </source>
</reference>
<name>A0A084JSD5_9FIRM</name>
<dbReference type="STRING" id="29354.IO98_01455"/>
<dbReference type="SUPFAM" id="SSF88713">
    <property type="entry name" value="Glycoside hydrolase/deacetylase"/>
    <property type="match status" value="1"/>
</dbReference>
<sequence length="605" mass="69900">MKVLRLSKDHRKAVRSVIQAIILTALLVLLFRAFFVVDKYIPFQEGDRLKQGDPGFIALSYFGVDRAGTSSLISTQRLEEHMNALKRNGYVTISQKDMTEYYEKGTPLPENSLFLMFEDGRRDTAVYSAKILEKYNYLATIMSYGQKLEGKDDAFLMPKDLKKLKKSSFWEWGTNGYRLSYINVFDRYDHYLGELNLQEFNAISQYLGRNYNQYLMDYIRDEEAIPKETQEQMKERISKDYQLMRNLYTKELGELPDLYVLMHANTGAFGNHEKVSEVNEKWIKELFSMNFNREGESKNDRKTNPYDLTRMQPQAYWYPNHLLMRIKADTGKDMIFEEGDEKRKADWEILKGAGEFRNSQIILTSEPEGNGHLQLKGSGTFKDLSLTVNFTGNVLGIQRIWLRTGNTPEKAVIVELKNNVLSVYDNGSCISEINLAELDGKAFKTVREDELEALKGAVTLYKKNSQLSYSIEKVEEEIRHKTESDLPDRDYIPDYQINERGSRKLDIVLTGSRLSVNIDGRNAVSDLAVSNVEAGALCLESAFENFGYSQRNIADDVYDGVFENLVIKDSSGNTLYDNRLKEGERAFYEIRETWNRVINWFIKTL</sequence>